<comment type="similarity">
    <text evidence="2">Belongs to the CDC45 family.</text>
</comment>
<protein>
    <recommendedName>
        <fullName evidence="9">CDC45-like protein</fullName>
    </recommendedName>
</protein>
<reference evidence="7 8" key="1">
    <citation type="journal article" date="2015" name="Front. Microbiol.">
        <title>Genome sequence of the plant growth promoting endophytic yeast Rhodotorula graminis WP1.</title>
        <authorList>
            <person name="Firrincieli A."/>
            <person name="Otillar R."/>
            <person name="Salamov A."/>
            <person name="Schmutz J."/>
            <person name="Khan Z."/>
            <person name="Redman R.S."/>
            <person name="Fleck N.D."/>
            <person name="Lindquist E."/>
            <person name="Grigoriev I.V."/>
            <person name="Doty S.L."/>
        </authorList>
    </citation>
    <scope>NUCLEOTIDE SEQUENCE [LARGE SCALE GENOMIC DNA]</scope>
    <source>
        <strain evidence="7 8">WP1</strain>
    </source>
</reference>
<dbReference type="Proteomes" id="UP000053890">
    <property type="component" value="Unassembled WGS sequence"/>
</dbReference>
<comment type="subcellular location">
    <subcellularLocation>
        <location evidence="1">Nucleus</location>
    </subcellularLocation>
</comment>
<evidence type="ECO:0000256" key="2">
    <source>
        <dbReference type="ARBA" id="ARBA00010727"/>
    </source>
</evidence>
<keyword evidence="5" id="KW-0131">Cell cycle</keyword>
<evidence type="ECO:0000313" key="7">
    <source>
        <dbReference type="EMBL" id="KPV74210.1"/>
    </source>
</evidence>
<gene>
    <name evidence="7" type="ORF">RHOBADRAFT_54061</name>
</gene>
<dbReference type="GO" id="GO:0031261">
    <property type="term" value="C:DNA replication preinitiation complex"/>
    <property type="evidence" value="ECO:0007669"/>
    <property type="project" value="TreeGrafter"/>
</dbReference>
<evidence type="ECO:0000256" key="6">
    <source>
        <dbReference type="SAM" id="MobiDB-lite"/>
    </source>
</evidence>
<dbReference type="Pfam" id="PF02724">
    <property type="entry name" value="CDC45"/>
    <property type="match status" value="1"/>
</dbReference>
<feature type="compositionally biased region" description="Basic and acidic residues" evidence="6">
    <location>
        <begin position="535"/>
        <end position="568"/>
    </location>
</feature>
<dbReference type="GO" id="GO:0003697">
    <property type="term" value="F:single-stranded DNA binding"/>
    <property type="evidence" value="ECO:0007669"/>
    <property type="project" value="TreeGrafter"/>
</dbReference>
<keyword evidence="3" id="KW-0235">DNA replication</keyword>
<feature type="region of interest" description="Disordered" evidence="6">
    <location>
        <begin position="210"/>
        <end position="259"/>
    </location>
</feature>
<dbReference type="RefSeq" id="XP_018270259.1">
    <property type="nucleotide sequence ID" value="XM_018417135.1"/>
</dbReference>
<dbReference type="AlphaFoldDB" id="A0A194S0Z2"/>
<evidence type="ECO:0000256" key="4">
    <source>
        <dbReference type="ARBA" id="ARBA00023242"/>
    </source>
</evidence>
<dbReference type="GO" id="GO:0000727">
    <property type="term" value="P:double-strand break repair via break-induced replication"/>
    <property type="evidence" value="ECO:0007669"/>
    <property type="project" value="TreeGrafter"/>
</dbReference>
<accession>A0A194S0Z2</accession>
<dbReference type="PANTHER" id="PTHR10507:SF0">
    <property type="entry name" value="CELL DIVISION CONTROL PROTEIN 45 HOMOLOG"/>
    <property type="match status" value="1"/>
</dbReference>
<evidence type="ECO:0000256" key="3">
    <source>
        <dbReference type="ARBA" id="ARBA00022705"/>
    </source>
</evidence>
<dbReference type="EMBL" id="KQ474080">
    <property type="protein sequence ID" value="KPV74210.1"/>
    <property type="molecule type" value="Genomic_DNA"/>
</dbReference>
<dbReference type="OrthoDB" id="10258882at2759"/>
<dbReference type="STRING" id="578459.A0A194S0Z2"/>
<dbReference type="GO" id="GO:1902977">
    <property type="term" value="P:mitotic DNA replication preinitiation complex assembly"/>
    <property type="evidence" value="ECO:0007669"/>
    <property type="project" value="TreeGrafter"/>
</dbReference>
<evidence type="ECO:0000256" key="1">
    <source>
        <dbReference type="ARBA" id="ARBA00004123"/>
    </source>
</evidence>
<feature type="region of interest" description="Disordered" evidence="6">
    <location>
        <begin position="529"/>
        <end position="568"/>
    </location>
</feature>
<evidence type="ECO:0000256" key="5">
    <source>
        <dbReference type="ARBA" id="ARBA00023306"/>
    </source>
</evidence>
<feature type="compositionally biased region" description="Basic and acidic residues" evidence="6">
    <location>
        <begin position="246"/>
        <end position="258"/>
    </location>
</feature>
<evidence type="ECO:0000313" key="8">
    <source>
        <dbReference type="Proteomes" id="UP000053890"/>
    </source>
</evidence>
<name>A0A194S0Z2_RHOGW</name>
<dbReference type="PANTHER" id="PTHR10507">
    <property type="entry name" value="CDC45-RELATED PROTEIN"/>
    <property type="match status" value="1"/>
</dbReference>
<organism evidence="7 8">
    <name type="scientific">Rhodotorula graminis (strain WP1)</name>
    <dbReference type="NCBI Taxonomy" id="578459"/>
    <lineage>
        <taxon>Eukaryota</taxon>
        <taxon>Fungi</taxon>
        <taxon>Dikarya</taxon>
        <taxon>Basidiomycota</taxon>
        <taxon>Pucciniomycotina</taxon>
        <taxon>Microbotryomycetes</taxon>
        <taxon>Sporidiobolales</taxon>
        <taxon>Sporidiobolaceae</taxon>
        <taxon>Rhodotorula</taxon>
    </lineage>
</organism>
<keyword evidence="8" id="KW-1185">Reference proteome</keyword>
<dbReference type="GO" id="GO:0003682">
    <property type="term" value="F:chromatin binding"/>
    <property type="evidence" value="ECO:0007669"/>
    <property type="project" value="TreeGrafter"/>
</dbReference>
<keyword evidence="4" id="KW-0539">Nucleus</keyword>
<dbReference type="InterPro" id="IPR003874">
    <property type="entry name" value="CDC45"/>
</dbReference>
<proteinExistence type="inferred from homology"/>
<dbReference type="GO" id="GO:0003688">
    <property type="term" value="F:DNA replication origin binding"/>
    <property type="evidence" value="ECO:0007669"/>
    <property type="project" value="TreeGrafter"/>
</dbReference>
<dbReference type="GO" id="GO:0006270">
    <property type="term" value="P:DNA replication initiation"/>
    <property type="evidence" value="ECO:0007669"/>
    <property type="project" value="InterPro"/>
</dbReference>
<feature type="compositionally biased region" description="Acidic residues" evidence="6">
    <location>
        <begin position="215"/>
        <end position="236"/>
    </location>
</feature>
<evidence type="ECO:0008006" key="9">
    <source>
        <dbReference type="Google" id="ProtNLM"/>
    </source>
</evidence>
<dbReference type="GeneID" id="28977583"/>
<dbReference type="OMA" id="EDCFMEA"/>
<sequence length="754" mass="82846">MYLPSGQYAYAYQQIVARARGQAACSTFLLVAPDVDALCAARLLSALLKTDDVPHQTVPVGSWAQLADEAQQLRDEEIRNLILINLGATADLYALFGLGDPASGQRGLDFPPSCMIHVVDSHRPIALSNLFTRCDYAQAVFDPRRVRALGAAGGAGAAARARLAPLPEEELCVVVWDEVREKALEGGPGDDNIDPENPWQREGEAFQELQPYPDTDSDDSDDSDDEPEQDDEDEDSQNGRRKRRRTDSPKPMSKEQRRAYRAQLAKYEAKGSSFGQSVAGMMYLLAEGLGRADIDSVWLAILGLTHQLTNSLIDLSAYESLQSLYATEVARLSSTAAALEAGNVSTTHASTSERDRSIRPSDELRFCLFRHWNLYDAMFHSGYLGGRMKLWTVEGRKKLSGLLAKMGLSLSESSETYAHMSTDLKTSLFPMLNEQRAAYGLWDLTYPSFIRKSGWRVDLSASDCVEALGAMLEAATGVRLDFSSATDGRRALVGGEGGIAGGVGQHSAATQHGGREEWAQGMRSWVAKGAPGGVEGDKENLNPDGTVKDKDDEGMTDKEKRARRDRDESDARRQNFWYAWDALDPEDTSLLRKALPLSMALHRAVITQGSFLFDKQAIRMFRSYRLAMLKEGPDLAVFQHPATLLRLAHWLVDSIRALLEHHTAAGAGGGGASGAAKNLPLVLAALNEQSDKFLVVGVVPADEFGDVRRNRFGRAFEEAAIRSRAKAQQRYFDASVVEVRRDDFDKFLKDLSMG</sequence>